<name>A0ACC1TH61_9AGAR</name>
<protein>
    <submittedName>
        <fullName evidence="1">Uncharacterized protein</fullName>
    </submittedName>
</protein>
<organism evidence="1 2">
    <name type="scientific">Lentinula aff. lateritia</name>
    <dbReference type="NCBI Taxonomy" id="2804960"/>
    <lineage>
        <taxon>Eukaryota</taxon>
        <taxon>Fungi</taxon>
        <taxon>Dikarya</taxon>
        <taxon>Basidiomycota</taxon>
        <taxon>Agaricomycotina</taxon>
        <taxon>Agaricomycetes</taxon>
        <taxon>Agaricomycetidae</taxon>
        <taxon>Agaricales</taxon>
        <taxon>Marasmiineae</taxon>
        <taxon>Omphalotaceae</taxon>
        <taxon>Lentinula</taxon>
    </lineage>
</organism>
<reference evidence="1" key="1">
    <citation type="submission" date="2022-09" db="EMBL/GenBank/DDBJ databases">
        <title>A Global Phylogenomic Analysis of the Shiitake Genus Lentinula.</title>
        <authorList>
            <consortium name="DOE Joint Genome Institute"/>
            <person name="Sierra-Patev S."/>
            <person name="Min B."/>
            <person name="Naranjo-Ortiz M."/>
            <person name="Looney B."/>
            <person name="Konkel Z."/>
            <person name="Slot J.C."/>
            <person name="Sakamoto Y."/>
            <person name="Steenwyk J.L."/>
            <person name="Rokas A."/>
            <person name="Carro J."/>
            <person name="Camarero S."/>
            <person name="Ferreira P."/>
            <person name="Molpeceres G."/>
            <person name="Ruiz-Duenas F.J."/>
            <person name="Serrano A."/>
            <person name="Henrissat B."/>
            <person name="Drula E."/>
            <person name="Hughes K.W."/>
            <person name="Mata J.L."/>
            <person name="Ishikawa N.K."/>
            <person name="Vargas-Isla R."/>
            <person name="Ushijima S."/>
            <person name="Smith C.A."/>
            <person name="Ahrendt S."/>
            <person name="Andreopoulos W."/>
            <person name="He G."/>
            <person name="Labutti K."/>
            <person name="Lipzen A."/>
            <person name="Ng V."/>
            <person name="Riley R."/>
            <person name="Sandor L."/>
            <person name="Barry K."/>
            <person name="Martinez A.T."/>
            <person name="Xiao Y."/>
            <person name="Gibbons J.G."/>
            <person name="Terashima K."/>
            <person name="Grigoriev I.V."/>
            <person name="Hibbett D.S."/>
        </authorList>
    </citation>
    <scope>NUCLEOTIDE SEQUENCE</scope>
    <source>
        <strain evidence="1">TMI1499</strain>
    </source>
</reference>
<evidence type="ECO:0000313" key="1">
    <source>
        <dbReference type="EMBL" id="KAJ3804026.1"/>
    </source>
</evidence>
<sequence>MDISSESEHNNDSKVVKKKGKKQVETVLTKAYKMEAPLRLPSRKTQSANFLDKLSITLDPQALQQRDENRTAASFQLLMLQNYQTQVATLTSQMMQKLNCGCIGCLIVRDTAHHPVITIIDPLIPIPILLSVVIMDVITSSPLLLSMDFMVIVSILQSVLPTHHIPCILPHVPAIHDMHILLHPVSGDTGTRSDHSHLTVVLLEWLQILSKMNPEASMPVANRPTIASSSAVNLNNLASIAAGLPNAVAPGNTLSIRADNEGYFNVQNDIFHLPKPSM</sequence>
<gene>
    <name evidence="1" type="ORF">F5876DRAFT_70966</name>
</gene>
<accession>A0ACC1TH61</accession>
<proteinExistence type="predicted"/>
<dbReference type="Proteomes" id="UP001163835">
    <property type="component" value="Unassembled WGS sequence"/>
</dbReference>
<dbReference type="EMBL" id="MU796390">
    <property type="protein sequence ID" value="KAJ3804026.1"/>
    <property type="molecule type" value="Genomic_DNA"/>
</dbReference>
<comment type="caution">
    <text evidence="1">The sequence shown here is derived from an EMBL/GenBank/DDBJ whole genome shotgun (WGS) entry which is preliminary data.</text>
</comment>
<evidence type="ECO:0000313" key="2">
    <source>
        <dbReference type="Proteomes" id="UP001163835"/>
    </source>
</evidence>
<keyword evidence="2" id="KW-1185">Reference proteome</keyword>